<dbReference type="PATRIC" id="fig|999406.3.peg.5817"/>
<gene>
    <name evidence="1" type="ORF">HMPREF1083_05345</name>
</gene>
<reference evidence="1" key="1">
    <citation type="submission" date="2013-01" db="EMBL/GenBank/DDBJ databases">
        <title>The Genome Sequence of Clostridium clostridioforme 90A6.</title>
        <authorList>
            <consortium name="The Broad Institute Genome Sequencing Platform"/>
            <person name="Earl A."/>
            <person name="Ward D."/>
            <person name="Feldgarden M."/>
            <person name="Gevers D."/>
            <person name="Courvalin P."/>
            <person name="Lambert T."/>
            <person name="Walker B."/>
            <person name="Young S.K."/>
            <person name="Zeng Q."/>
            <person name="Gargeya S."/>
            <person name="Fitzgerald M."/>
            <person name="Haas B."/>
            <person name="Abouelleil A."/>
            <person name="Alvarado L."/>
            <person name="Arachchi H.M."/>
            <person name="Berlin A.M."/>
            <person name="Chapman S.B."/>
            <person name="Dewar J."/>
            <person name="Goldberg J."/>
            <person name="Griggs A."/>
            <person name="Gujja S."/>
            <person name="Hansen M."/>
            <person name="Howarth C."/>
            <person name="Imamovic A."/>
            <person name="Larimer J."/>
            <person name="McCowan C."/>
            <person name="Murphy C."/>
            <person name="Neiman D."/>
            <person name="Pearson M."/>
            <person name="Priest M."/>
            <person name="Roberts A."/>
            <person name="Saif S."/>
            <person name="Shea T."/>
            <person name="Sisk P."/>
            <person name="Sykes S."/>
            <person name="Wortman J."/>
            <person name="Nusbaum C."/>
            <person name="Birren B."/>
        </authorList>
    </citation>
    <scope>NUCLEOTIDE SEQUENCE [LARGE SCALE GENOMIC DNA]</scope>
    <source>
        <strain evidence="1">90A6</strain>
    </source>
</reference>
<dbReference type="InterPro" id="IPR026990">
    <property type="entry name" value="TnpW"/>
</dbReference>
<sequence length="55" mass="6529">MNTNTIQTTAQHTQPCYRKTIDKTTYVVRVHFSENAKETMEDKIKRLLREEVAKM</sequence>
<evidence type="ECO:0008006" key="3">
    <source>
        <dbReference type="Google" id="ProtNLM"/>
    </source>
</evidence>
<dbReference type="AlphaFoldDB" id="R0CLJ7"/>
<dbReference type="EMBL" id="AGYL01000061">
    <property type="protein sequence ID" value="ENZ58119.1"/>
    <property type="molecule type" value="Genomic_DNA"/>
</dbReference>
<dbReference type="RefSeq" id="WP_002584978.1">
    <property type="nucleotide sequence ID" value="NZ_KB851028.1"/>
</dbReference>
<dbReference type="Pfam" id="PF14202">
    <property type="entry name" value="TnpW"/>
    <property type="match status" value="1"/>
</dbReference>
<dbReference type="HOGENOM" id="CLU_185083_3_1_9"/>
<comment type="caution">
    <text evidence="1">The sequence shown here is derived from an EMBL/GenBank/DDBJ whole genome shotgun (WGS) entry which is preliminary data.</text>
</comment>
<name>R0CLJ7_9FIRM</name>
<keyword evidence="2" id="KW-1185">Reference proteome</keyword>
<proteinExistence type="predicted"/>
<dbReference type="Proteomes" id="UP000013180">
    <property type="component" value="Unassembled WGS sequence"/>
</dbReference>
<organism evidence="1 2">
    <name type="scientific">[Clostridium] clostridioforme 90A6</name>
    <dbReference type="NCBI Taxonomy" id="999406"/>
    <lineage>
        <taxon>Bacteria</taxon>
        <taxon>Bacillati</taxon>
        <taxon>Bacillota</taxon>
        <taxon>Clostridia</taxon>
        <taxon>Lachnospirales</taxon>
        <taxon>Lachnospiraceae</taxon>
        <taxon>Enterocloster</taxon>
    </lineage>
</organism>
<evidence type="ECO:0000313" key="2">
    <source>
        <dbReference type="Proteomes" id="UP000013180"/>
    </source>
</evidence>
<evidence type="ECO:0000313" key="1">
    <source>
        <dbReference type="EMBL" id="ENZ58119.1"/>
    </source>
</evidence>
<accession>R0CLJ7</accession>
<protein>
    <recommendedName>
        <fullName evidence="3">Transposon-encoded protein TnpW</fullName>
    </recommendedName>
</protein>